<name>A0A1W1WUS8_9BACT</name>
<accession>A0A1W1WUS8</accession>
<gene>
    <name evidence="1" type="ORF">SAMN05660197_1918</name>
</gene>
<evidence type="ECO:0000313" key="2">
    <source>
        <dbReference type="Proteomes" id="UP000192602"/>
    </source>
</evidence>
<dbReference type="RefSeq" id="WP_084276458.1">
    <property type="nucleotide sequence ID" value="NZ_AP026671.1"/>
</dbReference>
<reference evidence="2" key="1">
    <citation type="submission" date="2017-04" db="EMBL/GenBank/DDBJ databases">
        <authorList>
            <person name="Varghese N."/>
            <person name="Submissions S."/>
        </authorList>
    </citation>
    <scope>NUCLEOTIDE SEQUENCE [LARGE SCALE GENOMIC DNA]</scope>
    <source>
        <strain evidence="2">DSM 16512</strain>
    </source>
</reference>
<dbReference type="EMBL" id="FWWZ01000001">
    <property type="protein sequence ID" value="SMC10081.1"/>
    <property type="molecule type" value="Genomic_DNA"/>
</dbReference>
<keyword evidence="2" id="KW-1185">Reference proteome</keyword>
<proteinExistence type="predicted"/>
<dbReference type="STRING" id="1069081.SAMN05660197_1918"/>
<protein>
    <submittedName>
        <fullName evidence="1">Uncharacterized protein</fullName>
    </submittedName>
</protein>
<dbReference type="AlphaFoldDB" id="A0A1W1WUS8"/>
<sequence length="143" mass="17054">MIQIKDLSQTKHTEYCNKISLMVTMVFEELYRLYHNCNQAPYDYYNADYIISPKNRSYHDEYFAKVKPLAIELAELWQQVLANNLPLDENDLEVLNAIKYNIVNAKDMVYLVWYATFLLKAVRSFYAKNNMKWDGTGKQFWKV</sequence>
<organism evidence="1 2">
    <name type="scientific">Nitratiruptor tergarcus DSM 16512</name>
    <dbReference type="NCBI Taxonomy" id="1069081"/>
    <lineage>
        <taxon>Bacteria</taxon>
        <taxon>Pseudomonadati</taxon>
        <taxon>Campylobacterota</taxon>
        <taxon>Epsilonproteobacteria</taxon>
        <taxon>Nautiliales</taxon>
        <taxon>Nitratiruptoraceae</taxon>
        <taxon>Nitratiruptor</taxon>
    </lineage>
</organism>
<dbReference type="Proteomes" id="UP000192602">
    <property type="component" value="Unassembled WGS sequence"/>
</dbReference>
<evidence type="ECO:0000313" key="1">
    <source>
        <dbReference type="EMBL" id="SMC10081.1"/>
    </source>
</evidence>